<dbReference type="AlphaFoldDB" id="A0A2D0JTW3"/>
<keyword evidence="2" id="KW-1185">Reference proteome</keyword>
<dbReference type="Proteomes" id="UP000221980">
    <property type="component" value="Unassembled WGS sequence"/>
</dbReference>
<protein>
    <submittedName>
        <fullName evidence="1">Host specificity protein</fullName>
    </submittedName>
</protein>
<proteinExistence type="predicted"/>
<name>A0A2D0JTW3_9GAMM</name>
<dbReference type="EMBL" id="NITZ01000004">
    <property type="protein sequence ID" value="PHM49768.1"/>
    <property type="molecule type" value="Genomic_DNA"/>
</dbReference>
<gene>
    <name evidence="1" type="ORF">Xmir_01221</name>
</gene>
<sequence>MEPSDRGPQCISGTLFTLPIVIRANTTPIIKVVLETEGPGSTYPTAGIGMLFKASSQWPNM</sequence>
<accession>A0A2D0JTW3</accession>
<comment type="caution">
    <text evidence="1">The sequence shown here is derived from an EMBL/GenBank/DDBJ whole genome shotgun (WGS) entry which is preliminary data.</text>
</comment>
<evidence type="ECO:0000313" key="2">
    <source>
        <dbReference type="Proteomes" id="UP000221980"/>
    </source>
</evidence>
<evidence type="ECO:0000313" key="1">
    <source>
        <dbReference type="EMBL" id="PHM49768.1"/>
    </source>
</evidence>
<organism evidence="1 2">
    <name type="scientific">Xenorhabdus miraniensis</name>
    <dbReference type="NCBI Taxonomy" id="351674"/>
    <lineage>
        <taxon>Bacteria</taxon>
        <taxon>Pseudomonadati</taxon>
        <taxon>Pseudomonadota</taxon>
        <taxon>Gammaproteobacteria</taxon>
        <taxon>Enterobacterales</taxon>
        <taxon>Morganellaceae</taxon>
        <taxon>Xenorhabdus</taxon>
    </lineage>
</organism>
<reference evidence="1 2" key="1">
    <citation type="journal article" date="2017" name="Nat. Microbiol.">
        <title>Natural product diversity associated with the nematode symbionts Photorhabdus and Xenorhabdus.</title>
        <authorList>
            <person name="Tobias N.J."/>
            <person name="Wolff H."/>
            <person name="Djahanschiri B."/>
            <person name="Grundmann F."/>
            <person name="Kronenwerth M."/>
            <person name="Shi Y.M."/>
            <person name="Simonyi S."/>
            <person name="Grun P."/>
            <person name="Shapiro-Ilan D."/>
            <person name="Pidot S.J."/>
            <person name="Stinear T.P."/>
            <person name="Ebersberger I."/>
            <person name="Bode H.B."/>
        </authorList>
    </citation>
    <scope>NUCLEOTIDE SEQUENCE [LARGE SCALE GENOMIC DNA]</scope>
    <source>
        <strain evidence="1 2">DSM 17902</strain>
    </source>
</reference>